<comment type="cofactor">
    <cofactor evidence="1">
        <name>Zn(2+)</name>
        <dbReference type="ChEBI" id="CHEBI:29105"/>
    </cofactor>
</comment>
<dbReference type="GeneTree" id="ENSGT00390000018381"/>
<dbReference type="Pfam" id="PF05193">
    <property type="entry name" value="Peptidase_M16_C"/>
    <property type="match status" value="1"/>
</dbReference>
<dbReference type="InterPro" id="IPR055130">
    <property type="entry name" value="PreP_C"/>
</dbReference>
<name>A0A3B3SH00_9TELE</name>
<dbReference type="PANTHER" id="PTHR43016:SF13">
    <property type="entry name" value="PRESEQUENCE PROTEASE, MITOCHONDRIAL"/>
    <property type="match status" value="1"/>
</dbReference>
<comment type="similarity">
    <text evidence="3">Belongs to the peptidase M16 family. PreP subfamily.</text>
</comment>
<dbReference type="PANTHER" id="PTHR43016">
    <property type="entry name" value="PRESEQUENCE PROTEASE"/>
    <property type="match status" value="1"/>
</dbReference>
<dbReference type="Pfam" id="PF00675">
    <property type="entry name" value="Peptidase_M16"/>
    <property type="match status" value="1"/>
</dbReference>
<evidence type="ECO:0000313" key="15">
    <source>
        <dbReference type="Proteomes" id="UP000261540"/>
    </source>
</evidence>
<dbReference type="GO" id="GO:0016485">
    <property type="term" value="P:protein processing"/>
    <property type="evidence" value="ECO:0007669"/>
    <property type="project" value="TreeGrafter"/>
</dbReference>
<evidence type="ECO:0000313" key="14">
    <source>
        <dbReference type="Ensembl" id="ENSPKIP00000029291.1"/>
    </source>
</evidence>
<evidence type="ECO:0000256" key="6">
    <source>
        <dbReference type="ARBA" id="ARBA00022670"/>
    </source>
</evidence>
<protein>
    <recommendedName>
        <fullName evidence="5">Presequence protease, mitochondrial</fullName>
    </recommendedName>
    <alternativeName>
        <fullName evidence="12">Pitrilysin metalloproteinase 1</fullName>
    </alternativeName>
</protein>
<evidence type="ECO:0000256" key="9">
    <source>
        <dbReference type="ARBA" id="ARBA00022833"/>
    </source>
</evidence>
<dbReference type="STRING" id="1676925.ENSPKIP00000029291"/>
<evidence type="ECO:0000256" key="2">
    <source>
        <dbReference type="ARBA" id="ARBA00004305"/>
    </source>
</evidence>
<dbReference type="Ensembl" id="ENSPKIT00000010085.1">
    <property type="protein sequence ID" value="ENSPKIP00000029291.1"/>
    <property type="gene ID" value="ENSPKIG00000010540.1"/>
</dbReference>
<accession>A0A3B3SH00</accession>
<evidence type="ECO:0000256" key="5">
    <source>
        <dbReference type="ARBA" id="ARBA00020167"/>
    </source>
</evidence>
<dbReference type="InterPro" id="IPR011765">
    <property type="entry name" value="Pept_M16_N"/>
</dbReference>
<sequence>MCRNRIILRLQKFSVRLDNGLTTDLTLPKRGSQPPLPSFSRAANGKRGFKAIGAEPGLRCLRLRGRGGALKLALMWCFVTPLKCCSRPIMHRQTNILLWKLRYLNIKVQKSWRHHSTSVTEKALSYKAGQSIHGFRVRQVTPVPDLCLTAVQLSHNVTGAEVLHLARDDSNNLFSVQFRTTPRDSTGVPHVLEHTVLCGSHKYPCRDPFFRMMSHSLATFMNAFTASDYTIYPFSTQNGKDFQNLLSVYLDAVFFPSLHELDFWQEGWRLESENPTDPDSPLVFKGVVFNEMKGAFAHSESLFAQHLQNKLLPAHTYSVVSAGDPLSIPDLSWEQLRWFHTRHYHPSNARFFTYGDLPLEQHLKQIEEQALSRFDRIDPDTAVPPQPRWQCPREYHIRCGSNPLAPEPSKQSCLTVSYLLGDVTDTFESFTLNLLSSLMVTGPNSPFYKALIEPKLGSAFSSITGYDGSKRETSFSIGLQGISEKDMERIKSIILQTIDHVEASGFEEERIEALLHKIEIQLKHQSTHFGLALAFYIAPCWNHDGDPVPMLRIGDNVTQFKQCLKDNPRYLQEKIKQYFKDNKHRLTLSMSPDQLYFEEQRRAEEEKLQQKVRTLSDGNRKEIREKGLQLLTIQGSTQDASCLPSLKVSDVAPVITATPLEMGMAAGVPVQYSPQPTNGMVYFRALCGLKTLPEDLKIYIPLFCNIITKLGCGSLDYRQQSQQMEMKTGGMVVSPQVVTDPGNLDTYEQGILLTSSCLERNISSMFDLWAEIFNSPNFEDEERLRVLVMISAQELSNGISSSGHRYAMTRAGHTLTSAGKLQETFDGMDQVQFIKRIVNLPDLNVVLQKMLEIKKYILDQQDMRCALNATPQRMSKMTLHVEEFVERISTKKNCRSSQLNVTEEPTFTPCQMKTYFELPFPVNFIGESVRTVPFTHQGYASLVILSHMMTTKFLHGEIREKGGAYGGGAMMDHSGLFSFYSYRDPNCMQTLSAFSRAVEWAKNGKFSQQDVDKAKLSAFAAVDVPVAPCNKGMDHFLNGVSDELKQEHRERLFAVTKQDLIAVATRYLGVGQQIHGVAILGAENENIRRDPSWVVR</sequence>
<keyword evidence="15" id="KW-1185">Reference proteome</keyword>
<feature type="domain" description="Peptidase M16C associated" evidence="13">
    <location>
        <begin position="590"/>
        <end position="837"/>
    </location>
</feature>
<evidence type="ECO:0000256" key="11">
    <source>
        <dbReference type="ARBA" id="ARBA00023128"/>
    </source>
</evidence>
<evidence type="ECO:0000256" key="8">
    <source>
        <dbReference type="ARBA" id="ARBA00022801"/>
    </source>
</evidence>
<dbReference type="Pfam" id="PF22516">
    <property type="entry name" value="PreP_C"/>
    <property type="match status" value="1"/>
</dbReference>
<keyword evidence="7" id="KW-0479">Metal-binding</keyword>
<evidence type="ECO:0000256" key="4">
    <source>
        <dbReference type="ARBA" id="ARBA00011853"/>
    </source>
</evidence>
<keyword evidence="8" id="KW-0378">Hydrolase</keyword>
<dbReference type="FunFam" id="3.30.830.10:FF:000020">
    <property type="entry name" value="Mitochondrial presequence protease"/>
    <property type="match status" value="1"/>
</dbReference>
<dbReference type="SMART" id="SM01264">
    <property type="entry name" value="M16C_associated"/>
    <property type="match status" value="1"/>
</dbReference>
<comment type="subcellular location">
    <subcellularLocation>
        <location evidence="2">Mitochondrion matrix</location>
    </subcellularLocation>
</comment>
<dbReference type="FunFam" id="3.30.830.10:FF:000009">
    <property type="entry name" value="Presequence protease, mitochondrial"/>
    <property type="match status" value="1"/>
</dbReference>
<dbReference type="FunFam" id="3.30.830.10:FF:000011">
    <property type="entry name" value="Presequence protease, mitochondrial"/>
    <property type="match status" value="1"/>
</dbReference>
<dbReference type="AlphaFoldDB" id="A0A3B3SH00"/>
<evidence type="ECO:0000256" key="1">
    <source>
        <dbReference type="ARBA" id="ARBA00001947"/>
    </source>
</evidence>
<evidence type="ECO:0000256" key="7">
    <source>
        <dbReference type="ARBA" id="ARBA00022723"/>
    </source>
</evidence>
<keyword evidence="9" id="KW-0862">Zinc</keyword>
<evidence type="ECO:0000259" key="13">
    <source>
        <dbReference type="SMART" id="SM01264"/>
    </source>
</evidence>
<evidence type="ECO:0000256" key="3">
    <source>
        <dbReference type="ARBA" id="ARBA00007575"/>
    </source>
</evidence>
<dbReference type="InterPro" id="IPR007863">
    <property type="entry name" value="Peptidase_M16_C"/>
</dbReference>
<keyword evidence="6" id="KW-0645">Protease</keyword>
<dbReference type="SUPFAM" id="SSF63411">
    <property type="entry name" value="LuxS/MPP-like metallohydrolase"/>
    <property type="match status" value="4"/>
</dbReference>
<reference evidence="14" key="1">
    <citation type="submission" date="2025-08" db="UniProtKB">
        <authorList>
            <consortium name="Ensembl"/>
        </authorList>
    </citation>
    <scope>IDENTIFICATION</scope>
</reference>
<dbReference type="Gene3D" id="3.30.830.10">
    <property type="entry name" value="Metalloenzyme, LuxS/M16 peptidase-like"/>
    <property type="match status" value="4"/>
</dbReference>
<reference evidence="14" key="2">
    <citation type="submission" date="2025-09" db="UniProtKB">
        <authorList>
            <consortium name="Ensembl"/>
        </authorList>
    </citation>
    <scope>IDENTIFICATION</scope>
</reference>
<organism evidence="14 15">
    <name type="scientific">Paramormyrops kingsleyae</name>
    <dbReference type="NCBI Taxonomy" id="1676925"/>
    <lineage>
        <taxon>Eukaryota</taxon>
        <taxon>Metazoa</taxon>
        <taxon>Chordata</taxon>
        <taxon>Craniata</taxon>
        <taxon>Vertebrata</taxon>
        <taxon>Euteleostomi</taxon>
        <taxon>Actinopterygii</taxon>
        <taxon>Neopterygii</taxon>
        <taxon>Teleostei</taxon>
        <taxon>Osteoglossocephala</taxon>
        <taxon>Osteoglossomorpha</taxon>
        <taxon>Osteoglossiformes</taxon>
        <taxon>Mormyridae</taxon>
        <taxon>Paramormyrops</taxon>
    </lineage>
</organism>
<dbReference type="GO" id="GO:0046872">
    <property type="term" value="F:metal ion binding"/>
    <property type="evidence" value="ECO:0007669"/>
    <property type="project" value="UniProtKB-KW"/>
</dbReference>
<dbReference type="Pfam" id="PF08367">
    <property type="entry name" value="M16C_assoc"/>
    <property type="match status" value="1"/>
</dbReference>
<dbReference type="InterPro" id="IPR011249">
    <property type="entry name" value="Metalloenz_LuxS/M16"/>
</dbReference>
<evidence type="ECO:0000256" key="10">
    <source>
        <dbReference type="ARBA" id="ARBA00023049"/>
    </source>
</evidence>
<dbReference type="InterPro" id="IPR013578">
    <property type="entry name" value="Peptidase_M16C_assoc"/>
</dbReference>
<dbReference type="OrthoDB" id="10250783at2759"/>
<dbReference type="Proteomes" id="UP000261540">
    <property type="component" value="Unplaced"/>
</dbReference>
<evidence type="ECO:0000256" key="12">
    <source>
        <dbReference type="ARBA" id="ARBA00032857"/>
    </source>
</evidence>
<keyword evidence="10" id="KW-0482">Metalloprotease</keyword>
<comment type="subunit">
    <text evidence="4">Monomer and homodimer; homodimerization is induced by binding of the substrate.</text>
</comment>
<keyword evidence="11" id="KW-0496">Mitochondrion</keyword>
<dbReference type="GO" id="GO:0005759">
    <property type="term" value="C:mitochondrial matrix"/>
    <property type="evidence" value="ECO:0007669"/>
    <property type="project" value="UniProtKB-SubCell"/>
</dbReference>
<dbReference type="GO" id="GO:0004222">
    <property type="term" value="F:metalloendopeptidase activity"/>
    <property type="evidence" value="ECO:0007669"/>
    <property type="project" value="TreeGrafter"/>
</dbReference>
<proteinExistence type="inferred from homology"/>